<keyword evidence="2" id="KW-0813">Transport</keyword>
<keyword evidence="9" id="KW-0472">Membrane</keyword>
<keyword evidence="6 11" id="KW-0067">ATP-binding</keyword>
<dbReference type="SMART" id="SM00382">
    <property type="entry name" value="AAA"/>
    <property type="match status" value="1"/>
</dbReference>
<accession>A0ABV1BWU7</accession>
<dbReference type="RefSeq" id="WP_022502838.1">
    <property type="nucleotide sequence ID" value="NZ_DAWDAH010000010.1"/>
</dbReference>
<protein>
    <submittedName>
        <fullName evidence="11">ABC transporter ATP-binding protein</fullName>
    </submittedName>
</protein>
<proteinExistence type="predicted"/>
<dbReference type="Proteomes" id="UP001442364">
    <property type="component" value="Unassembled WGS sequence"/>
</dbReference>
<dbReference type="InterPro" id="IPR051535">
    <property type="entry name" value="Siderophore_ABC-ATPase"/>
</dbReference>
<evidence type="ECO:0000259" key="10">
    <source>
        <dbReference type="PROSITE" id="PS50893"/>
    </source>
</evidence>
<keyword evidence="5" id="KW-0547">Nucleotide-binding</keyword>
<evidence type="ECO:0000313" key="11">
    <source>
        <dbReference type="EMBL" id="MEQ2380004.1"/>
    </source>
</evidence>
<keyword evidence="4" id="KW-0410">Iron transport</keyword>
<evidence type="ECO:0000256" key="4">
    <source>
        <dbReference type="ARBA" id="ARBA00022496"/>
    </source>
</evidence>
<dbReference type="Pfam" id="PF00005">
    <property type="entry name" value="ABC_tran"/>
    <property type="match status" value="1"/>
</dbReference>
<reference evidence="11 12" key="1">
    <citation type="submission" date="2024-03" db="EMBL/GenBank/DDBJ databases">
        <title>Human intestinal bacterial collection.</title>
        <authorList>
            <person name="Pauvert C."/>
            <person name="Hitch T.C.A."/>
            <person name="Clavel T."/>
        </authorList>
    </citation>
    <scope>NUCLEOTIDE SEQUENCE [LARGE SCALE GENOMIC DNA]</scope>
    <source>
        <strain evidence="11 12">CLA-AA-H255</strain>
    </source>
</reference>
<evidence type="ECO:0000313" key="12">
    <source>
        <dbReference type="Proteomes" id="UP001442364"/>
    </source>
</evidence>
<dbReference type="PANTHER" id="PTHR42771">
    <property type="entry name" value="IRON(3+)-HYDROXAMATE IMPORT ATP-BINDING PROTEIN FHUC"/>
    <property type="match status" value="1"/>
</dbReference>
<evidence type="ECO:0000256" key="1">
    <source>
        <dbReference type="ARBA" id="ARBA00004202"/>
    </source>
</evidence>
<name>A0ABV1BWU7_9FIRM</name>
<evidence type="ECO:0000256" key="7">
    <source>
        <dbReference type="ARBA" id="ARBA00023004"/>
    </source>
</evidence>
<comment type="subcellular location">
    <subcellularLocation>
        <location evidence="1">Cell membrane</location>
        <topology evidence="1">Peripheral membrane protein</topology>
    </subcellularLocation>
</comment>
<evidence type="ECO:0000256" key="3">
    <source>
        <dbReference type="ARBA" id="ARBA00022475"/>
    </source>
</evidence>
<keyword evidence="3" id="KW-1003">Cell membrane</keyword>
<keyword evidence="12" id="KW-1185">Reference proteome</keyword>
<dbReference type="InterPro" id="IPR003439">
    <property type="entry name" value="ABC_transporter-like_ATP-bd"/>
</dbReference>
<gene>
    <name evidence="11" type="ORF">WMO14_08940</name>
</gene>
<sequence>MLKYEHVNVAVSRTNILNDINITFPKGQITTIIGPNGCGKTTLLQCLNGCSKVTAGTITVDNENILSLPLKERAKRIAFLPQIRTVIPVLPVRTLVEHGRFPYLGFTRRKTDKDNEIVNNSMEFTNVMPYSEDNTDTLSGGIRQRVFFSMILAQDSRIIIMDEPVTYLDLEGKRTFFSMVNKLKKSGKTIILVLHDLSDAIRISDNLVIMNDRKIAISDTPANCLKTHIIEDVFHTTYKKFSDDEGDYYIFM</sequence>
<dbReference type="Gene3D" id="3.40.50.300">
    <property type="entry name" value="P-loop containing nucleotide triphosphate hydrolases"/>
    <property type="match status" value="1"/>
</dbReference>
<evidence type="ECO:0000256" key="2">
    <source>
        <dbReference type="ARBA" id="ARBA00022448"/>
    </source>
</evidence>
<evidence type="ECO:0000256" key="6">
    <source>
        <dbReference type="ARBA" id="ARBA00022840"/>
    </source>
</evidence>
<dbReference type="EMBL" id="JBBMER010000006">
    <property type="protein sequence ID" value="MEQ2380004.1"/>
    <property type="molecule type" value="Genomic_DNA"/>
</dbReference>
<feature type="domain" description="ABC transporter" evidence="10">
    <location>
        <begin position="2"/>
        <end position="237"/>
    </location>
</feature>
<dbReference type="CDD" id="cd03214">
    <property type="entry name" value="ABC_Iron-Siderophores_B12_Hemin"/>
    <property type="match status" value="1"/>
</dbReference>
<dbReference type="InterPro" id="IPR003593">
    <property type="entry name" value="AAA+_ATPase"/>
</dbReference>
<dbReference type="PROSITE" id="PS50893">
    <property type="entry name" value="ABC_TRANSPORTER_2"/>
    <property type="match status" value="1"/>
</dbReference>
<evidence type="ECO:0000256" key="8">
    <source>
        <dbReference type="ARBA" id="ARBA00023065"/>
    </source>
</evidence>
<dbReference type="GO" id="GO:0005524">
    <property type="term" value="F:ATP binding"/>
    <property type="evidence" value="ECO:0007669"/>
    <property type="project" value="UniProtKB-KW"/>
</dbReference>
<dbReference type="InterPro" id="IPR027417">
    <property type="entry name" value="P-loop_NTPase"/>
</dbReference>
<dbReference type="SUPFAM" id="SSF52540">
    <property type="entry name" value="P-loop containing nucleoside triphosphate hydrolases"/>
    <property type="match status" value="1"/>
</dbReference>
<dbReference type="PANTHER" id="PTHR42771:SF2">
    <property type="entry name" value="IRON(3+)-HYDROXAMATE IMPORT ATP-BINDING PROTEIN FHUC"/>
    <property type="match status" value="1"/>
</dbReference>
<evidence type="ECO:0000256" key="5">
    <source>
        <dbReference type="ARBA" id="ARBA00022741"/>
    </source>
</evidence>
<keyword evidence="8" id="KW-0406">Ion transport</keyword>
<comment type="caution">
    <text evidence="11">The sequence shown here is derived from an EMBL/GenBank/DDBJ whole genome shotgun (WGS) entry which is preliminary data.</text>
</comment>
<organism evidence="11 12">
    <name type="scientific">[Lactobacillus] rogosae</name>
    <dbReference type="NCBI Taxonomy" id="706562"/>
    <lineage>
        <taxon>Bacteria</taxon>
        <taxon>Bacillati</taxon>
        <taxon>Bacillota</taxon>
        <taxon>Clostridia</taxon>
        <taxon>Lachnospirales</taxon>
        <taxon>Lachnospiraceae</taxon>
        <taxon>Lachnospira</taxon>
    </lineage>
</organism>
<keyword evidence="7" id="KW-0408">Iron</keyword>
<evidence type="ECO:0000256" key="9">
    <source>
        <dbReference type="ARBA" id="ARBA00023136"/>
    </source>
</evidence>